<evidence type="ECO:0008006" key="4">
    <source>
        <dbReference type="Google" id="ProtNLM"/>
    </source>
</evidence>
<name>A0ABR9K1I4_9ACTN</name>
<dbReference type="EMBL" id="JADBDZ010000001">
    <property type="protein sequence ID" value="MBE1536706.1"/>
    <property type="molecule type" value="Genomic_DNA"/>
</dbReference>
<organism evidence="2 3">
    <name type="scientific">Actinomadura algeriensis</name>
    <dbReference type="NCBI Taxonomy" id="1679523"/>
    <lineage>
        <taxon>Bacteria</taxon>
        <taxon>Bacillati</taxon>
        <taxon>Actinomycetota</taxon>
        <taxon>Actinomycetes</taxon>
        <taxon>Streptosporangiales</taxon>
        <taxon>Thermomonosporaceae</taxon>
        <taxon>Actinomadura</taxon>
    </lineage>
</organism>
<comment type="caution">
    <text evidence="2">The sequence shown here is derived from an EMBL/GenBank/DDBJ whole genome shotgun (WGS) entry which is preliminary data.</text>
</comment>
<feature type="transmembrane region" description="Helical" evidence="1">
    <location>
        <begin position="20"/>
        <end position="42"/>
    </location>
</feature>
<evidence type="ECO:0000256" key="1">
    <source>
        <dbReference type="SAM" id="Phobius"/>
    </source>
</evidence>
<reference evidence="2 3" key="1">
    <citation type="submission" date="2020-10" db="EMBL/GenBank/DDBJ databases">
        <title>Sequencing the genomes of 1000 actinobacteria strains.</title>
        <authorList>
            <person name="Klenk H.-P."/>
        </authorList>
    </citation>
    <scope>NUCLEOTIDE SEQUENCE [LARGE SCALE GENOMIC DNA]</scope>
    <source>
        <strain evidence="2 3">DSM 46744</strain>
    </source>
</reference>
<dbReference type="Proteomes" id="UP000627838">
    <property type="component" value="Unassembled WGS sequence"/>
</dbReference>
<proteinExistence type="predicted"/>
<keyword evidence="1" id="KW-1133">Transmembrane helix</keyword>
<keyword evidence="1" id="KW-0472">Membrane</keyword>
<feature type="transmembrane region" description="Helical" evidence="1">
    <location>
        <begin position="81"/>
        <end position="100"/>
    </location>
</feature>
<feature type="transmembrane region" description="Helical" evidence="1">
    <location>
        <begin position="158"/>
        <end position="175"/>
    </location>
</feature>
<evidence type="ECO:0000313" key="2">
    <source>
        <dbReference type="EMBL" id="MBE1536706.1"/>
    </source>
</evidence>
<keyword evidence="3" id="KW-1185">Reference proteome</keyword>
<feature type="transmembrane region" description="Helical" evidence="1">
    <location>
        <begin position="48"/>
        <end position="69"/>
    </location>
</feature>
<gene>
    <name evidence="2" type="ORF">H4W34_006539</name>
</gene>
<keyword evidence="1" id="KW-0812">Transmembrane</keyword>
<accession>A0ABR9K1I4</accession>
<sequence>MSDGDGTRLIAVRYARAFNLTVIGIVAVWHAGYDLVIITRGWPMYDPAAAVVAAWLLLAAAQAAGAALVLRSALDARAARVLAAVTLAAGELAAAAYPPGAAISDLSWASNTVGWTGVMLLVRRPFREPVLFMLANIGGTAAHMAFDGSLDHVGATRLITVAYTTAGVQLTFTWLGGRLHRAARHATETAGQQAASRARAAAEEAVHAERRRRYEYLRTRVRPLLHGLATGRTDPGDDAVRRRVAIEAARLRRLFAETDDTPHPLLHELRACADVAERRGVAVTLLGYGVVPPLPTAARRALAEGPLLVLAAAATRARVTVVAGPGEVVVGVVADAAAEVAADVAAQPDGPSSPSVMHDREENRLWVETRWSPGGSP</sequence>
<protein>
    <recommendedName>
        <fullName evidence="4">Histidine kinase</fullName>
    </recommendedName>
</protein>
<evidence type="ECO:0000313" key="3">
    <source>
        <dbReference type="Proteomes" id="UP000627838"/>
    </source>
</evidence>
<dbReference type="RefSeq" id="WP_192762709.1">
    <property type="nucleotide sequence ID" value="NZ_JADBDZ010000001.1"/>
</dbReference>